<feature type="domain" description="3-hydroxyacyl-CoA dehydrogenase C-terminal" evidence="11">
    <location>
        <begin position="522"/>
        <end position="602"/>
    </location>
</feature>
<keyword evidence="6" id="KW-0520">NAD</keyword>
<evidence type="ECO:0000259" key="12">
    <source>
        <dbReference type="Pfam" id="PF02737"/>
    </source>
</evidence>
<dbReference type="CDD" id="cd06558">
    <property type="entry name" value="crotonase-like"/>
    <property type="match status" value="1"/>
</dbReference>
<evidence type="ECO:0000256" key="5">
    <source>
        <dbReference type="ARBA" id="ARBA00023002"/>
    </source>
</evidence>
<organism evidence="13 14">
    <name type="scientific">Kineosporia succinea</name>
    <dbReference type="NCBI Taxonomy" id="84632"/>
    <lineage>
        <taxon>Bacteria</taxon>
        <taxon>Bacillati</taxon>
        <taxon>Actinomycetota</taxon>
        <taxon>Actinomycetes</taxon>
        <taxon>Kineosporiales</taxon>
        <taxon>Kineosporiaceae</taxon>
        <taxon>Kineosporia</taxon>
    </lineage>
</organism>
<evidence type="ECO:0000313" key="13">
    <source>
        <dbReference type="EMBL" id="MDP9824514.1"/>
    </source>
</evidence>
<evidence type="ECO:0000256" key="3">
    <source>
        <dbReference type="ARBA" id="ARBA00022832"/>
    </source>
</evidence>
<dbReference type="Pfam" id="PF00378">
    <property type="entry name" value="ECH_1"/>
    <property type="match status" value="1"/>
</dbReference>
<feature type="domain" description="3-hydroxyacyl-CoA dehydrogenase NAD binding" evidence="12">
    <location>
        <begin position="339"/>
        <end position="518"/>
    </location>
</feature>
<evidence type="ECO:0000256" key="6">
    <source>
        <dbReference type="ARBA" id="ARBA00023027"/>
    </source>
</evidence>
<dbReference type="InterPro" id="IPR036291">
    <property type="entry name" value="NAD(P)-bd_dom_sf"/>
</dbReference>
<dbReference type="Gene3D" id="3.40.50.720">
    <property type="entry name" value="NAD(P)-binding Rossmann-like Domain"/>
    <property type="match status" value="1"/>
</dbReference>
<evidence type="ECO:0000256" key="2">
    <source>
        <dbReference type="ARBA" id="ARBA00007005"/>
    </source>
</evidence>
<evidence type="ECO:0000256" key="8">
    <source>
        <dbReference type="ARBA" id="ARBA00023239"/>
    </source>
</evidence>
<dbReference type="RefSeq" id="WP_307237223.1">
    <property type="nucleotide sequence ID" value="NZ_JAUSQZ010000001.1"/>
</dbReference>
<keyword evidence="8" id="KW-0456">Lyase</keyword>
<dbReference type="PANTHER" id="PTHR43612:SF3">
    <property type="entry name" value="TRIFUNCTIONAL ENZYME SUBUNIT ALPHA, MITOCHONDRIAL"/>
    <property type="match status" value="1"/>
</dbReference>
<keyword evidence="3" id="KW-0276">Fatty acid metabolism</keyword>
<keyword evidence="14" id="KW-1185">Reference proteome</keyword>
<dbReference type="InterPro" id="IPR006108">
    <property type="entry name" value="3HC_DH_C"/>
</dbReference>
<evidence type="ECO:0000256" key="7">
    <source>
        <dbReference type="ARBA" id="ARBA00023098"/>
    </source>
</evidence>
<gene>
    <name evidence="13" type="ORF">J2S57_000263</name>
</gene>
<dbReference type="SUPFAM" id="SSF48179">
    <property type="entry name" value="6-phosphogluconate dehydrogenase C-terminal domain-like"/>
    <property type="match status" value="2"/>
</dbReference>
<accession>A0ABT9NVR9</accession>
<evidence type="ECO:0000313" key="14">
    <source>
        <dbReference type="Proteomes" id="UP001235712"/>
    </source>
</evidence>
<dbReference type="Pfam" id="PF00725">
    <property type="entry name" value="3HCDH"/>
    <property type="match status" value="1"/>
</dbReference>
<name>A0ABT9NVR9_9ACTN</name>
<comment type="similarity">
    <text evidence="2">In the central section; belongs to the 3-hydroxyacyl-CoA dehydrogenase family.</text>
</comment>
<proteinExistence type="inferred from homology"/>
<dbReference type="PANTHER" id="PTHR43612">
    <property type="entry name" value="TRIFUNCTIONAL ENZYME SUBUNIT ALPHA"/>
    <property type="match status" value="1"/>
</dbReference>
<dbReference type="Gene3D" id="1.10.1040.50">
    <property type="match status" value="1"/>
</dbReference>
<keyword evidence="9" id="KW-0511">Multifunctional enzyme</keyword>
<dbReference type="SUPFAM" id="SSF51735">
    <property type="entry name" value="NAD(P)-binding Rossmann-fold domains"/>
    <property type="match status" value="1"/>
</dbReference>
<comment type="caution">
    <text evidence="13">The sequence shown here is derived from an EMBL/GenBank/DDBJ whole genome shotgun (WGS) entry which is preliminary data.</text>
</comment>
<evidence type="ECO:0000259" key="11">
    <source>
        <dbReference type="Pfam" id="PF00725"/>
    </source>
</evidence>
<evidence type="ECO:0000256" key="1">
    <source>
        <dbReference type="ARBA" id="ARBA00005005"/>
    </source>
</evidence>
<dbReference type="EMBL" id="JAUSQZ010000001">
    <property type="protein sequence ID" value="MDP9824514.1"/>
    <property type="molecule type" value="Genomic_DNA"/>
</dbReference>
<dbReference type="Proteomes" id="UP001235712">
    <property type="component" value="Unassembled WGS sequence"/>
</dbReference>
<sequence>MTVTDLREQGEAANPDEVVTRALSRDITLPHGAGTLVLVTLDNGLDHTRPTTFGLRGLRSLEEALDAARERAGRNEIQAVAVTGKPFFLAAGADLNLLKGSSSREQALMVARLGHDVFRRLGELGVPSFAFVNGAALGGGLEIALHCTYRTISGGVPALALPECFLGLIPGWGGTYLLPRLIGPAAALEVIIKNPLSNNRMLNGPRAFRLGIADAVFEPADFLERSIEWAAAVLRGEIAVDRPEPADESTWNAAVQEARAFADSKIGGAAPAPYRALDLVGNARTATRDEGFAAEDEALADCALSPELRAGLYAFDLVNKRAKRPSGAPDKALARPVGTVGVVGAGLMASQLALLFVRRLKVPVVLTDLDTERVEKGVRYVHDEIDKLLLKGRVSTDGANRLKALVSGSTDQGVFAGADVVIEAVFEDLAVKKQVLARLETIVPETCVLLTNTSSLSVSQMAADLEHPERVAGFHFFNPVSVLPLVEVVRAEKTDDATLATVFQLGRALKKTCVLADDAPAFIVNRLLTRMMGEVVTAVDEGSDLHVADSALAPLGLPMSPFLLMSLVGPAIALHVSETLHTAFPDRFAVSENLGRLVAAGKTAIWSYDADGQPFVDEETAALFRTGDKASTAEEIRDRTLTAITQEIGLMLDEGVVQAPQDVDLCMIMGAGWPFHLGGITPYLDREGYSERVLGRRFLPAGESTLPS</sequence>
<dbReference type="SUPFAM" id="SSF52096">
    <property type="entry name" value="ClpP/crotonase"/>
    <property type="match status" value="1"/>
</dbReference>
<dbReference type="InterPro" id="IPR008927">
    <property type="entry name" value="6-PGluconate_DH-like_C_sf"/>
</dbReference>
<keyword evidence="4" id="KW-0442">Lipid degradation</keyword>
<evidence type="ECO:0000256" key="9">
    <source>
        <dbReference type="ARBA" id="ARBA00023268"/>
    </source>
</evidence>
<dbReference type="InterPro" id="IPR050136">
    <property type="entry name" value="FA_oxidation_alpha_subunit"/>
</dbReference>
<comment type="pathway">
    <text evidence="1">Lipid metabolism; fatty acid beta-oxidation.</text>
</comment>
<evidence type="ECO:0000256" key="10">
    <source>
        <dbReference type="ARBA" id="ARBA00049556"/>
    </source>
</evidence>
<dbReference type="InterPro" id="IPR006176">
    <property type="entry name" value="3-OHacyl-CoA_DH_NAD-bd"/>
</dbReference>
<keyword evidence="5" id="KW-0560">Oxidoreductase</keyword>
<comment type="catalytic activity">
    <reaction evidence="10">
        <text>a (3S)-3-hydroxyacyl-CoA + NAD(+) = a 3-oxoacyl-CoA + NADH + H(+)</text>
        <dbReference type="Rhea" id="RHEA:22432"/>
        <dbReference type="ChEBI" id="CHEBI:15378"/>
        <dbReference type="ChEBI" id="CHEBI:57318"/>
        <dbReference type="ChEBI" id="CHEBI:57540"/>
        <dbReference type="ChEBI" id="CHEBI:57945"/>
        <dbReference type="ChEBI" id="CHEBI:90726"/>
        <dbReference type="EC" id="1.1.1.35"/>
    </reaction>
</comment>
<dbReference type="InterPro" id="IPR029045">
    <property type="entry name" value="ClpP/crotonase-like_dom_sf"/>
</dbReference>
<evidence type="ECO:0000256" key="4">
    <source>
        <dbReference type="ARBA" id="ARBA00022963"/>
    </source>
</evidence>
<protein>
    <submittedName>
        <fullName evidence="13">3-hydroxyacyl-CoA dehydrogenase/enoyl-CoA hydratase/carnithine racemase</fullName>
    </submittedName>
</protein>
<keyword evidence="7" id="KW-0443">Lipid metabolism</keyword>
<reference evidence="13 14" key="1">
    <citation type="submission" date="2023-07" db="EMBL/GenBank/DDBJ databases">
        <title>Sequencing the genomes of 1000 actinobacteria strains.</title>
        <authorList>
            <person name="Klenk H.-P."/>
        </authorList>
    </citation>
    <scope>NUCLEOTIDE SEQUENCE [LARGE SCALE GENOMIC DNA]</scope>
    <source>
        <strain evidence="13 14">DSM 44388</strain>
    </source>
</reference>
<dbReference type="InterPro" id="IPR001753">
    <property type="entry name" value="Enoyl-CoA_hydra/iso"/>
</dbReference>
<dbReference type="Pfam" id="PF02737">
    <property type="entry name" value="3HCDH_N"/>
    <property type="match status" value="1"/>
</dbReference>
<dbReference type="Gene3D" id="3.90.226.10">
    <property type="entry name" value="2-enoyl-CoA Hydratase, Chain A, domain 1"/>
    <property type="match status" value="1"/>
</dbReference>